<evidence type="ECO:0000313" key="2">
    <source>
        <dbReference type="Proteomes" id="UP000054776"/>
    </source>
</evidence>
<reference evidence="1 2" key="1">
    <citation type="submission" date="2015-01" db="EMBL/GenBank/DDBJ databases">
        <title>Evolution of Trichinella species and genotypes.</title>
        <authorList>
            <person name="Korhonen P.K."/>
            <person name="Edoardo P."/>
            <person name="Giuseppe L.R."/>
            <person name="Gasser R.B."/>
        </authorList>
    </citation>
    <scope>NUCLEOTIDE SEQUENCE [LARGE SCALE GENOMIC DNA]</scope>
    <source>
        <strain evidence="1">ISS3</strain>
    </source>
</reference>
<evidence type="ECO:0000313" key="1">
    <source>
        <dbReference type="EMBL" id="KRY28168.1"/>
    </source>
</evidence>
<dbReference type="Proteomes" id="UP000054776">
    <property type="component" value="Unassembled WGS sequence"/>
</dbReference>
<dbReference type="AlphaFoldDB" id="A0A0V1ATP6"/>
<keyword evidence="2" id="KW-1185">Reference proteome</keyword>
<sequence>MEFDEIWEYGDEYTTKHKMARQLLHSVSPRDKSMDNSVSAV</sequence>
<comment type="caution">
    <text evidence="1">The sequence shown here is derived from an EMBL/GenBank/DDBJ whole genome shotgun (WGS) entry which is preliminary data.</text>
</comment>
<dbReference type="EMBL" id="JYDH01000216">
    <property type="protein sequence ID" value="KRY28168.1"/>
    <property type="molecule type" value="Genomic_DNA"/>
</dbReference>
<dbReference type="InParanoid" id="A0A0V1ATP6"/>
<protein>
    <submittedName>
        <fullName evidence="1">Uncharacterized protein</fullName>
    </submittedName>
</protein>
<organism evidence="1 2">
    <name type="scientific">Trichinella spiralis</name>
    <name type="common">Trichina worm</name>
    <dbReference type="NCBI Taxonomy" id="6334"/>
    <lineage>
        <taxon>Eukaryota</taxon>
        <taxon>Metazoa</taxon>
        <taxon>Ecdysozoa</taxon>
        <taxon>Nematoda</taxon>
        <taxon>Enoplea</taxon>
        <taxon>Dorylaimia</taxon>
        <taxon>Trichinellida</taxon>
        <taxon>Trichinellidae</taxon>
        <taxon>Trichinella</taxon>
    </lineage>
</organism>
<proteinExistence type="predicted"/>
<dbReference type="OrthoDB" id="10353308at2759"/>
<gene>
    <name evidence="1" type="ORF">T01_6633</name>
</gene>
<name>A0A0V1ATP6_TRISP</name>
<accession>A0A0V1ATP6</accession>